<dbReference type="PROSITE" id="PS50227">
    <property type="entry name" value="G_PROTEIN_RECEP_F2_3"/>
    <property type="match status" value="1"/>
</dbReference>
<feature type="region of interest" description="Disordered" evidence="11">
    <location>
        <begin position="401"/>
        <end position="444"/>
    </location>
</feature>
<feature type="domain" description="G-protein coupled receptors family 2 profile 2" evidence="14">
    <location>
        <begin position="114"/>
        <end position="379"/>
    </location>
</feature>
<evidence type="ECO:0000259" key="13">
    <source>
        <dbReference type="PROSITE" id="PS50227"/>
    </source>
</evidence>
<dbReference type="Pfam" id="PF00002">
    <property type="entry name" value="7tm_2"/>
    <property type="match status" value="1"/>
</dbReference>
<dbReference type="AlphaFoldDB" id="A0A9Q0YP94"/>
<feature type="domain" description="G-protein coupled receptors family 2 profile 1" evidence="13">
    <location>
        <begin position="15"/>
        <end position="102"/>
    </location>
</feature>
<evidence type="ECO:0000256" key="1">
    <source>
        <dbReference type="ARBA" id="ARBA00004651"/>
    </source>
</evidence>
<name>A0A9Q0YP94_HOLLE</name>
<keyword evidence="8 15" id="KW-0675">Receptor</keyword>
<evidence type="ECO:0000256" key="6">
    <source>
        <dbReference type="ARBA" id="ARBA00023040"/>
    </source>
</evidence>
<feature type="compositionally biased region" description="Polar residues" evidence="11">
    <location>
        <begin position="412"/>
        <end position="422"/>
    </location>
</feature>
<dbReference type="InterPro" id="IPR001879">
    <property type="entry name" value="GPCR_2_extracellular_dom"/>
</dbReference>
<feature type="compositionally biased region" description="Low complexity" evidence="11">
    <location>
        <begin position="425"/>
        <end position="444"/>
    </location>
</feature>
<dbReference type="PANTHER" id="PTHR45620:SF1">
    <property type="entry name" value="G-PROTEIN COUPLED RECEPTORS FAMILY 2 PROFILE 2 DOMAIN-CONTAINING PROTEIN"/>
    <property type="match status" value="1"/>
</dbReference>
<dbReference type="SUPFAM" id="SSF81321">
    <property type="entry name" value="Family A G protein-coupled receptor-like"/>
    <property type="match status" value="1"/>
</dbReference>
<evidence type="ECO:0000256" key="4">
    <source>
        <dbReference type="ARBA" id="ARBA00022692"/>
    </source>
</evidence>
<dbReference type="SMART" id="SM00008">
    <property type="entry name" value="HormR"/>
    <property type="match status" value="1"/>
</dbReference>
<evidence type="ECO:0000256" key="3">
    <source>
        <dbReference type="ARBA" id="ARBA00022475"/>
    </source>
</evidence>
<evidence type="ECO:0000313" key="16">
    <source>
        <dbReference type="Proteomes" id="UP001152320"/>
    </source>
</evidence>
<accession>A0A9Q0YP94</accession>
<feature type="compositionally biased region" description="Basic and acidic residues" evidence="11">
    <location>
        <begin position="556"/>
        <end position="565"/>
    </location>
</feature>
<evidence type="ECO:0000256" key="8">
    <source>
        <dbReference type="ARBA" id="ARBA00023170"/>
    </source>
</evidence>
<feature type="transmembrane region" description="Helical" evidence="12">
    <location>
        <begin position="279"/>
        <end position="306"/>
    </location>
</feature>
<evidence type="ECO:0000259" key="14">
    <source>
        <dbReference type="PROSITE" id="PS50261"/>
    </source>
</evidence>
<feature type="transmembrane region" description="Helical" evidence="12">
    <location>
        <begin position="214"/>
        <end position="234"/>
    </location>
</feature>
<evidence type="ECO:0000256" key="11">
    <source>
        <dbReference type="SAM" id="MobiDB-lite"/>
    </source>
</evidence>
<evidence type="ECO:0000256" key="5">
    <source>
        <dbReference type="ARBA" id="ARBA00022989"/>
    </source>
</evidence>
<comment type="similarity">
    <text evidence="2">Belongs to the G-protein coupled receptor 2 family.</text>
</comment>
<dbReference type="PROSITE" id="PS00649">
    <property type="entry name" value="G_PROTEIN_RECEP_F2_1"/>
    <property type="match status" value="1"/>
</dbReference>
<keyword evidence="5 12" id="KW-1133">Transmembrane helix</keyword>
<reference evidence="15" key="1">
    <citation type="submission" date="2021-10" db="EMBL/GenBank/DDBJ databases">
        <title>Tropical sea cucumber genome reveals ecological adaptation and Cuvierian tubules defense mechanism.</title>
        <authorList>
            <person name="Chen T."/>
        </authorList>
    </citation>
    <scope>NUCLEOTIDE SEQUENCE</scope>
    <source>
        <strain evidence="15">Nanhai2018</strain>
        <tissue evidence="15">Muscle</tissue>
    </source>
</reference>
<feature type="region of interest" description="Disordered" evidence="11">
    <location>
        <begin position="458"/>
        <end position="577"/>
    </location>
</feature>
<sequence length="577" mass="64985">MAAFDDARLLDAKQECEEYINTGPKPNVEDAVVYCEATWDEIACWNYTKAGETAVRPCPDYIVANINVSAVATRVCADDGKWMWYPEKNRTWSNYAQCLQLLSPDPGDQHETILQIFYTIGYGISLVALIVAIAIFLHFRKLRCPRNTIHMHFFVSFILRAVFIFIRDIMQARALVKSQNEQDQSHKDVNEVPYETPFCKMVFTAMQYFLVANYYWLLVEGVYLHSLITLAIFSGKTGLRYYIALGWGCPALIVLPWAIRNFIKEEPGCWWENVTTSPTYWIIKAPVMLSICVNFILFLNITRVLVTKLRASNTAEARIYSKLAKSTLVLIPIFGVYYIVTVGMHASNDRTVTLIRMYVDLIISPFQGLIMATLYCFLNGDVQAEIKRKWKLHKINRTLSMTRSVAPRSGAHSRSSVSTPPRKQSVGNGDDSGKDNGSSSRGLSLRSRMLSLKSRLFHTKPRIQHMNGSVGNYKDSSKQNSSENENGTKMVYNSSALEDAENPTETTKLKNSSPEDESLRPDLLAVKPGIASDEDELLKDNDSGHVPSGDSSRSPSIHDEPEPKKGVHFAANIETEV</sequence>
<dbReference type="PRINTS" id="PR00249">
    <property type="entry name" value="GPCRSECRETIN"/>
</dbReference>
<feature type="transmembrane region" description="Helical" evidence="12">
    <location>
        <begin position="327"/>
        <end position="346"/>
    </location>
</feature>
<keyword evidence="6" id="KW-0297">G-protein coupled receptor</keyword>
<dbReference type="PANTHER" id="PTHR45620">
    <property type="entry name" value="PDF RECEPTOR-LIKE PROTEIN-RELATED"/>
    <property type="match status" value="1"/>
</dbReference>
<dbReference type="PROSITE" id="PS50261">
    <property type="entry name" value="G_PROTEIN_RECEP_F2_4"/>
    <property type="match status" value="1"/>
</dbReference>
<evidence type="ECO:0000256" key="12">
    <source>
        <dbReference type="SAM" id="Phobius"/>
    </source>
</evidence>
<dbReference type="SUPFAM" id="SSF111418">
    <property type="entry name" value="Hormone receptor domain"/>
    <property type="match status" value="1"/>
</dbReference>
<dbReference type="GO" id="GO:0008528">
    <property type="term" value="F:G protein-coupled peptide receptor activity"/>
    <property type="evidence" value="ECO:0007669"/>
    <property type="project" value="TreeGrafter"/>
</dbReference>
<dbReference type="GO" id="GO:0005886">
    <property type="term" value="C:plasma membrane"/>
    <property type="evidence" value="ECO:0007669"/>
    <property type="project" value="UniProtKB-SubCell"/>
</dbReference>
<dbReference type="OrthoDB" id="6160250at2759"/>
<keyword evidence="4 12" id="KW-0812">Transmembrane</keyword>
<dbReference type="InterPro" id="IPR017981">
    <property type="entry name" value="GPCR_2-like_7TM"/>
</dbReference>
<comment type="subcellular location">
    <subcellularLocation>
        <location evidence="1">Cell membrane</location>
        <topology evidence="1">Multi-pass membrane protein</topology>
    </subcellularLocation>
</comment>
<feature type="transmembrane region" description="Helical" evidence="12">
    <location>
        <begin position="241"/>
        <end position="259"/>
    </location>
</feature>
<dbReference type="InterPro" id="IPR036445">
    <property type="entry name" value="GPCR_2_extracell_dom_sf"/>
</dbReference>
<evidence type="ECO:0000256" key="9">
    <source>
        <dbReference type="ARBA" id="ARBA00023180"/>
    </source>
</evidence>
<dbReference type="InterPro" id="IPR017983">
    <property type="entry name" value="GPCR_2_secretin-like_CS"/>
</dbReference>
<feature type="transmembrane region" description="Helical" evidence="12">
    <location>
        <begin position="149"/>
        <end position="166"/>
    </location>
</feature>
<evidence type="ECO:0000256" key="10">
    <source>
        <dbReference type="ARBA" id="ARBA00023224"/>
    </source>
</evidence>
<comment type="caution">
    <text evidence="15">The sequence shown here is derived from an EMBL/GenBank/DDBJ whole genome shotgun (WGS) entry which is preliminary data.</text>
</comment>
<keyword evidence="9" id="KW-0325">Glycoprotein</keyword>
<dbReference type="InterPro" id="IPR000832">
    <property type="entry name" value="GPCR_2_secretin-like"/>
</dbReference>
<feature type="transmembrane region" description="Helical" evidence="12">
    <location>
        <begin position="358"/>
        <end position="378"/>
    </location>
</feature>
<dbReference type="GO" id="GO:0017046">
    <property type="term" value="F:peptide hormone binding"/>
    <property type="evidence" value="ECO:0007669"/>
    <property type="project" value="TreeGrafter"/>
</dbReference>
<evidence type="ECO:0000313" key="15">
    <source>
        <dbReference type="EMBL" id="KAJ8025005.1"/>
    </source>
</evidence>
<feature type="compositionally biased region" description="Polar residues" evidence="11">
    <location>
        <begin position="478"/>
        <end position="496"/>
    </location>
</feature>
<proteinExistence type="inferred from homology"/>
<dbReference type="GO" id="GO:0007188">
    <property type="term" value="P:adenylate cyclase-modulating G protein-coupled receptor signaling pathway"/>
    <property type="evidence" value="ECO:0007669"/>
    <property type="project" value="TreeGrafter"/>
</dbReference>
<dbReference type="InterPro" id="IPR050332">
    <property type="entry name" value="GPCR_2"/>
</dbReference>
<feature type="transmembrane region" description="Helical" evidence="12">
    <location>
        <begin position="116"/>
        <end position="137"/>
    </location>
</feature>
<feature type="compositionally biased region" description="Polar residues" evidence="11">
    <location>
        <begin position="503"/>
        <end position="512"/>
    </location>
</feature>
<dbReference type="GO" id="GO:0007166">
    <property type="term" value="P:cell surface receptor signaling pathway"/>
    <property type="evidence" value="ECO:0007669"/>
    <property type="project" value="InterPro"/>
</dbReference>
<organism evidence="15 16">
    <name type="scientific">Holothuria leucospilota</name>
    <name type="common">Black long sea cucumber</name>
    <name type="synonym">Mertensiothuria leucospilota</name>
    <dbReference type="NCBI Taxonomy" id="206669"/>
    <lineage>
        <taxon>Eukaryota</taxon>
        <taxon>Metazoa</taxon>
        <taxon>Echinodermata</taxon>
        <taxon>Eleutherozoa</taxon>
        <taxon>Echinozoa</taxon>
        <taxon>Holothuroidea</taxon>
        <taxon>Aspidochirotacea</taxon>
        <taxon>Aspidochirotida</taxon>
        <taxon>Holothuriidae</taxon>
        <taxon>Holothuria</taxon>
    </lineage>
</organism>
<protein>
    <submittedName>
        <fullName evidence="15">Parathyroid hormone/parathyroid hormone-related peptide receptor</fullName>
    </submittedName>
</protein>
<dbReference type="Gene3D" id="1.20.1070.10">
    <property type="entry name" value="Rhodopsin 7-helix transmembrane proteins"/>
    <property type="match status" value="1"/>
</dbReference>
<gene>
    <name evidence="15" type="ORF">HOLleu_35084</name>
</gene>
<evidence type="ECO:0000256" key="2">
    <source>
        <dbReference type="ARBA" id="ARBA00005314"/>
    </source>
</evidence>
<dbReference type="EMBL" id="JAIZAY010000018">
    <property type="protein sequence ID" value="KAJ8025005.1"/>
    <property type="molecule type" value="Genomic_DNA"/>
</dbReference>
<keyword evidence="3" id="KW-1003">Cell membrane</keyword>
<dbReference type="Proteomes" id="UP001152320">
    <property type="component" value="Chromosome 18"/>
</dbReference>
<keyword evidence="16" id="KW-1185">Reference proteome</keyword>
<dbReference type="Pfam" id="PF02793">
    <property type="entry name" value="HRM"/>
    <property type="match status" value="1"/>
</dbReference>
<evidence type="ECO:0000256" key="7">
    <source>
        <dbReference type="ARBA" id="ARBA00023136"/>
    </source>
</evidence>
<keyword evidence="10" id="KW-0807">Transducer</keyword>
<keyword evidence="7 12" id="KW-0472">Membrane</keyword>
<dbReference type="Gene3D" id="4.10.1240.10">
    <property type="entry name" value="GPCR, family 2, extracellular hormone receptor domain"/>
    <property type="match status" value="1"/>
</dbReference>